<dbReference type="Proteomes" id="UP000244201">
    <property type="component" value="Chromosome"/>
</dbReference>
<feature type="compositionally biased region" description="Low complexity" evidence="1">
    <location>
        <begin position="1"/>
        <end position="31"/>
    </location>
</feature>
<feature type="region of interest" description="Disordered" evidence="1">
    <location>
        <begin position="600"/>
        <end position="646"/>
    </location>
</feature>
<dbReference type="GO" id="GO:0003676">
    <property type="term" value="F:nucleic acid binding"/>
    <property type="evidence" value="ECO:0007669"/>
    <property type="project" value="InterPro"/>
</dbReference>
<keyword evidence="2" id="KW-0472">Membrane</keyword>
<feature type="transmembrane region" description="Helical" evidence="2">
    <location>
        <begin position="52"/>
        <end position="73"/>
    </location>
</feature>
<dbReference type="Pfam" id="PF00665">
    <property type="entry name" value="rve"/>
    <property type="match status" value="1"/>
</dbReference>
<feature type="transmembrane region" description="Helical" evidence="2">
    <location>
        <begin position="293"/>
        <end position="321"/>
    </location>
</feature>
<gene>
    <name evidence="4" type="ORF">SLUN_37595</name>
</gene>
<feature type="transmembrane region" description="Helical" evidence="2">
    <location>
        <begin position="248"/>
        <end position="272"/>
    </location>
</feature>
<evidence type="ECO:0000256" key="2">
    <source>
        <dbReference type="SAM" id="Phobius"/>
    </source>
</evidence>
<feature type="domain" description="Integrase catalytic" evidence="3">
    <location>
        <begin position="531"/>
        <end position="646"/>
    </location>
</feature>
<keyword evidence="2" id="KW-0812">Transmembrane</keyword>
<feature type="transmembrane region" description="Helical" evidence="2">
    <location>
        <begin position="218"/>
        <end position="242"/>
    </location>
</feature>
<feature type="transmembrane region" description="Helical" evidence="2">
    <location>
        <begin position="373"/>
        <end position="392"/>
    </location>
</feature>
<dbReference type="EMBL" id="CP026304">
    <property type="protein sequence ID" value="AVZ77042.1"/>
    <property type="molecule type" value="Genomic_DNA"/>
</dbReference>
<protein>
    <recommendedName>
        <fullName evidence="3">Integrase catalytic domain-containing protein</fullName>
    </recommendedName>
</protein>
<proteinExistence type="predicted"/>
<dbReference type="Pfam" id="PF09852">
    <property type="entry name" value="DUF2079"/>
    <property type="match status" value="1"/>
</dbReference>
<dbReference type="InterPro" id="IPR012337">
    <property type="entry name" value="RNaseH-like_sf"/>
</dbReference>
<dbReference type="Gene3D" id="3.30.420.10">
    <property type="entry name" value="Ribonuclease H-like superfamily/Ribonuclease H"/>
    <property type="match status" value="1"/>
</dbReference>
<feature type="transmembrane region" description="Helical" evidence="2">
    <location>
        <begin position="194"/>
        <end position="211"/>
    </location>
</feature>
<feature type="compositionally biased region" description="Low complexity" evidence="1">
    <location>
        <begin position="629"/>
        <end position="646"/>
    </location>
</feature>
<keyword evidence="2" id="KW-1133">Transmembrane helix</keyword>
<evidence type="ECO:0000313" key="4">
    <source>
        <dbReference type="EMBL" id="AVZ77042.1"/>
    </source>
</evidence>
<accession>A0A2R4TD37</accession>
<evidence type="ECO:0000256" key="1">
    <source>
        <dbReference type="SAM" id="MobiDB-lite"/>
    </source>
</evidence>
<keyword evidence="5" id="KW-1185">Reference proteome</keyword>
<dbReference type="AlphaFoldDB" id="A0A2R4TD37"/>
<dbReference type="GO" id="GO:0015074">
    <property type="term" value="P:DNA integration"/>
    <property type="evidence" value="ECO:0007669"/>
    <property type="project" value="InterPro"/>
</dbReference>
<reference evidence="4 5" key="1">
    <citation type="submission" date="2018-01" db="EMBL/GenBank/DDBJ databases">
        <title>Complete genome sequence of Streptomyces lunaelactis MM109T, a Ferroverdin A producer isolated from cave moonmilk deposits.</title>
        <authorList>
            <person name="Naome A."/>
            <person name="Martinet L."/>
            <person name="Maciejewska M."/>
            <person name="Anderssen S."/>
            <person name="Adam D."/>
            <person name="Tenconi E."/>
            <person name="Deflandre B."/>
            <person name="Arguelles-Arias A."/>
            <person name="Calusinska M."/>
            <person name="Copieters W."/>
            <person name="Karim L."/>
            <person name="Hanikenne M."/>
            <person name="Baurain D."/>
            <person name="van Wezel G."/>
            <person name="Smargiasso N."/>
            <person name="de Pauw E."/>
            <person name="Delfosse P."/>
            <person name="Rigali S."/>
        </authorList>
    </citation>
    <scope>NUCLEOTIDE SEQUENCE [LARGE SCALE GENOMIC DNA]</scope>
    <source>
        <strain evidence="4 5">MM109</strain>
    </source>
</reference>
<evidence type="ECO:0000259" key="3">
    <source>
        <dbReference type="PROSITE" id="PS50994"/>
    </source>
</evidence>
<dbReference type="KEGG" id="slk:SLUN_37595"/>
<dbReference type="InterPro" id="IPR036397">
    <property type="entry name" value="RNaseH_sf"/>
</dbReference>
<dbReference type="PROSITE" id="PS50994">
    <property type="entry name" value="INTEGRASE"/>
    <property type="match status" value="1"/>
</dbReference>
<feature type="region of interest" description="Disordered" evidence="1">
    <location>
        <begin position="1"/>
        <end position="45"/>
    </location>
</feature>
<sequence>MGGRNSGALKKSSASFSGSSAPVGQAPRMLPAAPPPLRTASARPRHDRRTPVLVAAAVFAVYTVFALRLHAVFGTTGYDLGIFEQAVRSYAAGDLPDSEIRTASAPVGFTDDAFPLFADHFHPVLAVLAPLYRLLPHPELLLVVQAALIAVSAYAVSRAAARHVPHPAAGPVLGAAYAFSWGLQQLIGFDFHEVAFAVPLLALAGAAYLNGRWAAAAWWAGGLILIKEDLGATLLVLGLLLWRHHRRAGAALCVLGPVSSALAVLLVIPAFAPDGAYAYATFGDDPLAALDGWGIKAATIVLLLGITAGLSLLSPLVLLAVPTLAWRFLSPNTAYWGPEHHYSAVLMPIVFLALIDAVRRLPDRGNGKAGSSLVRRGLAVPALVAVLLLPALPFRDLADPGFWRDSPRRSATRAALALIPDGARVAASNHLAPHLTNRATVHLATHGVFDRRPDLGWLIADTNEPWPPGGVPAALRDAEARGWRTVYARDGVVILRPDGPAGPAAVSRGRRQRRVTSTQPAKDVADVMDRFRADPDVAYSKERWVADFTYVATWSGIVYVAFVVDVFSRAIVGWSASASKRAKLVLDALDMALWRRDRAGNSRWPGAGSSGPAPRPVGQRPGAYTPGGSAASFSKSKASKAASISC</sequence>
<dbReference type="SUPFAM" id="SSF53098">
    <property type="entry name" value="Ribonuclease H-like"/>
    <property type="match status" value="1"/>
</dbReference>
<evidence type="ECO:0000313" key="5">
    <source>
        <dbReference type="Proteomes" id="UP000244201"/>
    </source>
</evidence>
<dbReference type="InterPro" id="IPR018650">
    <property type="entry name" value="STSV1_Orf64"/>
</dbReference>
<dbReference type="PANTHER" id="PTHR46889:SF4">
    <property type="entry name" value="TRANSPOSASE INSO FOR INSERTION SEQUENCE ELEMENT IS911B-RELATED"/>
    <property type="match status" value="1"/>
</dbReference>
<organism evidence="4 5">
    <name type="scientific">Streptomyces lunaelactis</name>
    <dbReference type="NCBI Taxonomy" id="1535768"/>
    <lineage>
        <taxon>Bacteria</taxon>
        <taxon>Bacillati</taxon>
        <taxon>Actinomycetota</taxon>
        <taxon>Actinomycetes</taxon>
        <taxon>Kitasatosporales</taxon>
        <taxon>Streptomycetaceae</taxon>
        <taxon>Streptomyces</taxon>
    </lineage>
</organism>
<dbReference type="PANTHER" id="PTHR46889">
    <property type="entry name" value="TRANSPOSASE INSF FOR INSERTION SEQUENCE IS3B-RELATED"/>
    <property type="match status" value="1"/>
</dbReference>
<feature type="transmembrane region" description="Helical" evidence="2">
    <location>
        <begin position="140"/>
        <end position="156"/>
    </location>
</feature>
<dbReference type="InterPro" id="IPR050900">
    <property type="entry name" value="Transposase_IS3/IS150/IS904"/>
</dbReference>
<name>A0A2R4TD37_9ACTN</name>
<dbReference type="InterPro" id="IPR001584">
    <property type="entry name" value="Integrase_cat-core"/>
</dbReference>